<evidence type="ECO:0000256" key="4">
    <source>
        <dbReference type="ARBA" id="ARBA00022792"/>
    </source>
</evidence>
<evidence type="ECO:0000256" key="7">
    <source>
        <dbReference type="ARBA" id="ARBA00023136"/>
    </source>
</evidence>
<evidence type="ECO:0000256" key="8">
    <source>
        <dbReference type="RuleBase" id="RU363009"/>
    </source>
</evidence>
<dbReference type="PANTHER" id="PTHR31816:SF3">
    <property type="entry name" value="MICOS COMPLEX SUBUNIT MIC13"/>
    <property type="match status" value="1"/>
</dbReference>
<dbReference type="GO" id="GO:0061617">
    <property type="term" value="C:MICOS complex"/>
    <property type="evidence" value="ECO:0007669"/>
    <property type="project" value="UniProtKB-UniRule"/>
</dbReference>
<keyword evidence="5" id="KW-1133">Transmembrane helix</keyword>
<comment type="subcellular location">
    <subcellularLocation>
        <location evidence="1 8">Mitochondrion inner membrane</location>
        <topology evidence="1 8">Single-pass membrane protein</topology>
    </subcellularLocation>
</comment>
<dbReference type="GO" id="GO:0042407">
    <property type="term" value="P:cristae formation"/>
    <property type="evidence" value="ECO:0007669"/>
    <property type="project" value="TreeGrafter"/>
</dbReference>
<reference evidence="9" key="1">
    <citation type="journal article" date="2013" name="PLoS ONE">
        <title>Gene expression in gut symbiotic organ of stinkbug affected by extracellular bacterial symbiont.</title>
        <authorList>
            <person name="Futahashi R."/>
            <person name="Tanaka K."/>
            <person name="Tanahashi M."/>
            <person name="Nikoh N."/>
            <person name="Kikuchi Y."/>
            <person name="Lee B.L."/>
            <person name="Fukatsu T."/>
        </authorList>
    </citation>
    <scope>NUCLEOTIDE SEQUENCE</scope>
    <source>
        <tissue evidence="9">Midgut</tissue>
    </source>
</reference>
<dbReference type="Pfam" id="PF15884">
    <property type="entry name" value="QIL1"/>
    <property type="match status" value="1"/>
</dbReference>
<dbReference type="GO" id="GO:0044284">
    <property type="term" value="C:mitochondrial crista junction"/>
    <property type="evidence" value="ECO:0007669"/>
    <property type="project" value="TreeGrafter"/>
</dbReference>
<dbReference type="EMBL" id="AK417815">
    <property type="protein sequence ID" value="BAN21030.1"/>
    <property type="molecule type" value="mRNA"/>
</dbReference>
<dbReference type="InterPro" id="IPR026769">
    <property type="entry name" value="Mic13"/>
</dbReference>
<comment type="function">
    <text evidence="8">Component of the MICOS complex, a large protein complex of the mitochondrial inner membrane that plays crucial roles in the maintenance of crista junctions, inner membrane architecture, and formation of contact sites to the outer membrane.</text>
</comment>
<comment type="similarity">
    <text evidence="2 8">Belongs to the MICOS complex subunit Mic13 family.</text>
</comment>
<evidence type="ECO:0000256" key="5">
    <source>
        <dbReference type="ARBA" id="ARBA00022989"/>
    </source>
</evidence>
<keyword evidence="6 8" id="KW-0496">Mitochondrion</keyword>
<protein>
    <recommendedName>
        <fullName evidence="8">MICOS complex subunit MIC13</fullName>
    </recommendedName>
</protein>
<keyword evidence="3" id="KW-0812">Transmembrane</keyword>
<sequence length="112" mass="12331">MARLVKFTGKIGLVGGTIYYTNSIGVWGDSQDTQRAYSTIYGLAAPYVAEVPVEVPELPRLTDITSSMKNYWNSGVLATSKFILESPQIFASLAKEGYDFVFNQINPPNENS</sequence>
<evidence type="ECO:0000256" key="1">
    <source>
        <dbReference type="ARBA" id="ARBA00004434"/>
    </source>
</evidence>
<evidence type="ECO:0000256" key="6">
    <source>
        <dbReference type="ARBA" id="ARBA00023128"/>
    </source>
</evidence>
<proteinExistence type="evidence at transcript level"/>
<dbReference type="AlphaFoldDB" id="R4WJQ6"/>
<evidence type="ECO:0000313" key="9">
    <source>
        <dbReference type="EMBL" id="BAN21030.1"/>
    </source>
</evidence>
<evidence type="ECO:0000256" key="3">
    <source>
        <dbReference type="ARBA" id="ARBA00022692"/>
    </source>
</evidence>
<dbReference type="PANTHER" id="PTHR31816">
    <property type="entry name" value="MICOS COMPLEX SUBUNIT MIC13"/>
    <property type="match status" value="1"/>
</dbReference>
<accession>R4WJQ6</accession>
<keyword evidence="7" id="KW-0472">Membrane</keyword>
<organism evidence="9">
    <name type="scientific">Riptortus pedestris</name>
    <name type="common">Bean bug</name>
    <dbReference type="NCBI Taxonomy" id="329032"/>
    <lineage>
        <taxon>Eukaryota</taxon>
        <taxon>Metazoa</taxon>
        <taxon>Ecdysozoa</taxon>
        <taxon>Arthropoda</taxon>
        <taxon>Hexapoda</taxon>
        <taxon>Insecta</taxon>
        <taxon>Pterygota</taxon>
        <taxon>Neoptera</taxon>
        <taxon>Paraneoptera</taxon>
        <taxon>Hemiptera</taxon>
        <taxon>Heteroptera</taxon>
        <taxon>Panheteroptera</taxon>
        <taxon>Pentatomomorpha</taxon>
        <taxon>Coreoidea</taxon>
        <taxon>Alydidae</taxon>
        <taxon>Riptortus</taxon>
    </lineage>
</organism>
<keyword evidence="4 8" id="KW-0999">Mitochondrion inner membrane</keyword>
<evidence type="ECO:0000256" key="2">
    <source>
        <dbReference type="ARBA" id="ARBA00006771"/>
    </source>
</evidence>
<comment type="subunit">
    <text evidence="8">Component of the mitochondrial contact site and cristae organizing system (MICOS) complex.</text>
</comment>
<name>R4WJQ6_RIPPE</name>